<dbReference type="RefSeq" id="WP_067017410.1">
    <property type="nucleotide sequence ID" value="NZ_FLOB01000006.1"/>
</dbReference>
<keyword evidence="2" id="KW-1185">Reference proteome</keyword>
<dbReference type="EMBL" id="FLOB01000006">
    <property type="protein sequence ID" value="SBS33545.1"/>
    <property type="molecule type" value="Genomic_DNA"/>
</dbReference>
<dbReference type="Pfam" id="PF05489">
    <property type="entry name" value="Phage_tail_X"/>
    <property type="match status" value="1"/>
</dbReference>
<evidence type="ECO:0000313" key="2">
    <source>
        <dbReference type="Proteomes" id="UP000092544"/>
    </source>
</evidence>
<evidence type="ECO:0000313" key="1">
    <source>
        <dbReference type="EMBL" id="SBS33545.1"/>
    </source>
</evidence>
<reference evidence="1 2" key="1">
    <citation type="submission" date="2016-06" db="EMBL/GenBank/DDBJ databases">
        <authorList>
            <person name="Kjaerup R.B."/>
            <person name="Dalgaard T.S."/>
            <person name="Juul-Madsen H.R."/>
        </authorList>
    </citation>
    <scope>NUCLEOTIDE SEQUENCE [LARGE SCALE GENOMIC DNA]</scope>
    <source>
        <strain evidence="1 2">CECT 8886</strain>
    </source>
</reference>
<protein>
    <submittedName>
        <fullName evidence="1">Phage Tail Protein X</fullName>
    </submittedName>
</protein>
<sequence>MTTIRSRDGDTISNILWIALKRNDDQAEEALFELNPGLEAYGPVLPAGVIIDIPTLSNKAPETVTNIWD</sequence>
<organism evidence="1 2">
    <name type="scientific">Marinomonas spartinae</name>
    <dbReference type="NCBI Taxonomy" id="1792290"/>
    <lineage>
        <taxon>Bacteria</taxon>
        <taxon>Pseudomonadati</taxon>
        <taxon>Pseudomonadota</taxon>
        <taxon>Gammaproteobacteria</taxon>
        <taxon>Oceanospirillales</taxon>
        <taxon>Oceanospirillaceae</taxon>
        <taxon>Marinomonas</taxon>
    </lineage>
</organism>
<proteinExistence type="predicted"/>
<accession>A0A1A8TIN0</accession>
<dbReference type="AlphaFoldDB" id="A0A1A8TIN0"/>
<dbReference type="OrthoDB" id="8759063at2"/>
<name>A0A1A8TIN0_9GAMM</name>
<dbReference type="STRING" id="1792290.MSP8886_02788"/>
<dbReference type="Proteomes" id="UP000092544">
    <property type="component" value="Unassembled WGS sequence"/>
</dbReference>
<dbReference type="InterPro" id="IPR008861">
    <property type="entry name" value="GpX-like"/>
</dbReference>
<gene>
    <name evidence="1" type="ORF">MSP8886_02788</name>
</gene>